<name>A0AAV1AE65_VICFA</name>
<proteinExistence type="predicted"/>
<dbReference type="Proteomes" id="UP001157006">
    <property type="component" value="Chromosome 4"/>
</dbReference>
<protein>
    <submittedName>
        <fullName evidence="1">Uncharacterized protein</fullName>
    </submittedName>
</protein>
<sequence>MNSKVVVVVVLYRKIYFNLTMIKCLQNLSTQSFKSYTLIQLNPSHKKDQAKNKRLINDIYTFKLNFVPIIIIIYSTTTSQCDTLDIEQKARIQLKKYGIKRIVCDRTINYITTMTITYMVYNFFKQFYIFY</sequence>
<accession>A0AAV1AE65</accession>
<evidence type="ECO:0000313" key="1">
    <source>
        <dbReference type="EMBL" id="CAI8607958.1"/>
    </source>
</evidence>
<reference evidence="1 2" key="1">
    <citation type="submission" date="2023-01" db="EMBL/GenBank/DDBJ databases">
        <authorList>
            <person name="Kreplak J."/>
        </authorList>
    </citation>
    <scope>NUCLEOTIDE SEQUENCE [LARGE SCALE GENOMIC DNA]</scope>
</reference>
<evidence type="ECO:0000313" key="2">
    <source>
        <dbReference type="Proteomes" id="UP001157006"/>
    </source>
</evidence>
<dbReference type="EMBL" id="OX451739">
    <property type="protein sequence ID" value="CAI8607958.1"/>
    <property type="molecule type" value="Genomic_DNA"/>
</dbReference>
<dbReference type="AlphaFoldDB" id="A0AAV1AE65"/>
<keyword evidence="2" id="KW-1185">Reference proteome</keyword>
<gene>
    <name evidence="1" type="ORF">VFH_IV062160</name>
</gene>
<organism evidence="1 2">
    <name type="scientific">Vicia faba</name>
    <name type="common">Broad bean</name>
    <name type="synonym">Faba vulgaris</name>
    <dbReference type="NCBI Taxonomy" id="3906"/>
    <lineage>
        <taxon>Eukaryota</taxon>
        <taxon>Viridiplantae</taxon>
        <taxon>Streptophyta</taxon>
        <taxon>Embryophyta</taxon>
        <taxon>Tracheophyta</taxon>
        <taxon>Spermatophyta</taxon>
        <taxon>Magnoliopsida</taxon>
        <taxon>eudicotyledons</taxon>
        <taxon>Gunneridae</taxon>
        <taxon>Pentapetalae</taxon>
        <taxon>rosids</taxon>
        <taxon>fabids</taxon>
        <taxon>Fabales</taxon>
        <taxon>Fabaceae</taxon>
        <taxon>Papilionoideae</taxon>
        <taxon>50 kb inversion clade</taxon>
        <taxon>NPAAA clade</taxon>
        <taxon>Hologalegina</taxon>
        <taxon>IRL clade</taxon>
        <taxon>Fabeae</taxon>
        <taxon>Vicia</taxon>
    </lineage>
</organism>